<dbReference type="InterPro" id="IPR018946">
    <property type="entry name" value="PhoD-like_MPP"/>
</dbReference>
<dbReference type="PANTHER" id="PTHR33987">
    <property type="entry name" value="CALCINEURIN-LIKE METALLO-PHOSPHOESTERASE SUPERFAMILY PROTEIN"/>
    <property type="match status" value="1"/>
</dbReference>
<dbReference type="AlphaFoldDB" id="A0A4Q0PC19"/>
<dbReference type="InterPro" id="IPR038607">
    <property type="entry name" value="PhoD-like_sf"/>
</dbReference>
<organism evidence="3 4">
    <name type="scientific">Leeuwenhoekiella polynyae</name>
    <dbReference type="NCBI Taxonomy" id="1550906"/>
    <lineage>
        <taxon>Bacteria</taxon>
        <taxon>Pseudomonadati</taxon>
        <taxon>Bacteroidota</taxon>
        <taxon>Flavobacteriia</taxon>
        <taxon>Flavobacteriales</taxon>
        <taxon>Flavobacteriaceae</taxon>
        <taxon>Leeuwenhoekiella</taxon>
    </lineage>
</organism>
<reference evidence="3 4" key="1">
    <citation type="submission" date="2018-07" db="EMBL/GenBank/DDBJ databases">
        <title>Leeuwenhoekiella genomics.</title>
        <authorList>
            <person name="Tahon G."/>
            <person name="Willems A."/>
        </authorList>
    </citation>
    <scope>NUCLEOTIDE SEQUENCE [LARGE SCALE GENOMIC DNA]</scope>
    <source>
        <strain evidence="3 4">LMG 29608</strain>
    </source>
</reference>
<dbReference type="InterPro" id="IPR029052">
    <property type="entry name" value="Metallo-depent_PP-like"/>
</dbReference>
<dbReference type="PANTHER" id="PTHR33987:SF1">
    <property type="entry name" value="CALCINEURIN-LIKE METALLO-PHOSPHOESTERASE SUPERFAMILY PROTEIN"/>
    <property type="match status" value="1"/>
</dbReference>
<feature type="domain" description="PhoD-like phosphatase metallophosphatase" evidence="2">
    <location>
        <begin position="37"/>
        <end position="262"/>
    </location>
</feature>
<accession>A0A4Q0PC19</accession>
<dbReference type="Gene3D" id="3.60.21.70">
    <property type="entry name" value="PhoD-like phosphatase"/>
    <property type="match status" value="1"/>
</dbReference>
<keyword evidence="1" id="KW-0732">Signal</keyword>
<dbReference type="Proteomes" id="UP000289859">
    <property type="component" value="Unassembled WGS sequence"/>
</dbReference>
<sequence length="277" mass="31868">MIKISKATIFLLSVMLLHYSFLKAQEQNPDVFRIAFGSCNKVDLSNPFWEDMANRDPDLFIWGGDVIYADTEDMSKMEEMYAVQKSNPAYSNFIANTEILGTWDDHDYGINDGGAAYVKKQESQNLFLDFLDVPKDAPSRKREGVYNSKTYLKAGKSINVIVLDTRYFRTQLEASAGPDKRYEPHRRKNGTILGEQQWRWFKEELSEKTDFTIIMSSIQLLSAEHGFETWGNFPKEVKRFIKAVKRSKANAVLVLSGDRHISEFSKKKHERPCLPAN</sequence>
<feature type="chain" id="PRO_5020445454" evidence="1">
    <location>
        <begin position="25"/>
        <end position="277"/>
    </location>
</feature>
<comment type="caution">
    <text evidence="3">The sequence shown here is derived from an EMBL/GenBank/DDBJ whole genome shotgun (WGS) entry which is preliminary data.</text>
</comment>
<evidence type="ECO:0000259" key="2">
    <source>
        <dbReference type="Pfam" id="PF09423"/>
    </source>
</evidence>
<dbReference type="EMBL" id="QOVK01000004">
    <property type="protein sequence ID" value="RXG24078.1"/>
    <property type="molecule type" value="Genomic_DNA"/>
</dbReference>
<dbReference type="Pfam" id="PF09423">
    <property type="entry name" value="PhoD"/>
    <property type="match status" value="1"/>
</dbReference>
<proteinExistence type="predicted"/>
<gene>
    <name evidence="3" type="ORF">DSM02_1564</name>
</gene>
<dbReference type="CDD" id="cd07389">
    <property type="entry name" value="MPP_PhoD"/>
    <property type="match status" value="1"/>
</dbReference>
<dbReference type="RefSeq" id="WP_240674003.1">
    <property type="nucleotide sequence ID" value="NZ_JBHUOO010000047.1"/>
</dbReference>
<dbReference type="SUPFAM" id="SSF56300">
    <property type="entry name" value="Metallo-dependent phosphatases"/>
    <property type="match status" value="1"/>
</dbReference>
<protein>
    <submittedName>
        <fullName evidence="3">Alkaline phosphatase D</fullName>
    </submittedName>
</protein>
<keyword evidence="4" id="KW-1185">Reference proteome</keyword>
<feature type="signal peptide" evidence="1">
    <location>
        <begin position="1"/>
        <end position="24"/>
    </location>
</feature>
<evidence type="ECO:0000313" key="4">
    <source>
        <dbReference type="Proteomes" id="UP000289859"/>
    </source>
</evidence>
<evidence type="ECO:0000313" key="3">
    <source>
        <dbReference type="EMBL" id="RXG24078.1"/>
    </source>
</evidence>
<evidence type="ECO:0000256" key="1">
    <source>
        <dbReference type="SAM" id="SignalP"/>
    </source>
</evidence>
<name>A0A4Q0PC19_9FLAO</name>